<proteinExistence type="predicted"/>
<dbReference type="HOGENOM" id="CLU_020295_0_1_1"/>
<dbReference type="PROSITE" id="PS50164">
    <property type="entry name" value="GIY_YIG"/>
    <property type="match status" value="1"/>
</dbReference>
<dbReference type="CDD" id="cd10442">
    <property type="entry name" value="GIY-YIG_PLEs"/>
    <property type="match status" value="1"/>
</dbReference>
<dbReference type="EMBL" id="AAZO01006357">
    <property type="status" value="NOT_ANNOTATED_CDS"/>
    <property type="molecule type" value="Genomic_DNA"/>
</dbReference>
<keyword evidence="5" id="KW-1185">Reference proteome</keyword>
<reference evidence="3" key="2">
    <citation type="submission" date="2007-04" db="EMBL/GenBank/DDBJ databases">
        <title>The genome of the human body louse.</title>
        <authorList>
            <consortium name="The Human Body Louse Genome Consortium"/>
            <person name="Kirkness E."/>
            <person name="Walenz B."/>
            <person name="Hass B."/>
            <person name="Bruggner R."/>
            <person name="Strausberg R."/>
        </authorList>
    </citation>
    <scope>NUCLEOTIDE SEQUENCE</scope>
    <source>
        <strain evidence="3">USDA</strain>
    </source>
</reference>
<dbReference type="PANTHER" id="PTHR21301:SF11">
    <property type="entry name" value="GIY-YIG DOMAIN-CONTAINING PROTEIN"/>
    <property type="match status" value="1"/>
</dbReference>
<protein>
    <recommendedName>
        <fullName evidence="2">GIY-YIG domain-containing protein</fullName>
    </recommendedName>
</protein>
<dbReference type="InterPro" id="IPR035901">
    <property type="entry name" value="GIY-YIG_endonuc_sf"/>
</dbReference>
<reference evidence="4" key="3">
    <citation type="submission" date="2021-02" db="UniProtKB">
        <authorList>
            <consortium name="EnsemblMetazoa"/>
        </authorList>
    </citation>
    <scope>IDENTIFICATION</scope>
    <source>
        <strain evidence="4">USDA</strain>
    </source>
</reference>
<evidence type="ECO:0000313" key="4">
    <source>
        <dbReference type="EnsemblMetazoa" id="PHUM523790-PA"/>
    </source>
</evidence>
<reference evidence="3" key="1">
    <citation type="submission" date="2007-04" db="EMBL/GenBank/DDBJ databases">
        <title>Annotation of Pediculus humanus corporis strain USDA.</title>
        <authorList>
            <person name="Kirkness E."/>
            <person name="Hannick L."/>
            <person name="Hass B."/>
            <person name="Bruggner R."/>
            <person name="Lawson D."/>
            <person name="Bidwell S."/>
            <person name="Joardar V."/>
            <person name="Caler E."/>
            <person name="Walenz B."/>
            <person name="Inman J."/>
            <person name="Schobel S."/>
            <person name="Galinsky K."/>
            <person name="Amedeo P."/>
            <person name="Strausberg R."/>
        </authorList>
    </citation>
    <scope>NUCLEOTIDE SEQUENCE</scope>
    <source>
        <strain evidence="3">USDA</strain>
    </source>
</reference>
<dbReference type="InterPro" id="IPR000305">
    <property type="entry name" value="GIY-YIG_endonuc"/>
</dbReference>
<evidence type="ECO:0000256" key="1">
    <source>
        <dbReference type="SAM" id="MobiDB-lite"/>
    </source>
</evidence>
<dbReference type="EnsemblMetazoa" id="PHUM523790-RA">
    <property type="protein sequence ID" value="PHUM523790-PA"/>
    <property type="gene ID" value="PHUM523790"/>
</dbReference>
<dbReference type="KEGG" id="phu:Phum_PHUM523790"/>
<sequence length="261" mass="29702">MANFFMEYLEKTALNSATHKPSHWGSAMYLHADSNHHPAQKNSIMKTLFHRAKSISSADSIHQEITHLKHIFQANGYNRRSIEKALSPTTKKPKPNNTDRNHKHNNKVFLPYIKGVTDKIAKLLTKRNISTVFLPTAKIANLLNNPKDILPPTDYPGIYKIPCHCGKVYIGMTSRSVRARTKEHERHLRLSQPDKSAVAEHAIAEKHNIDFQKTSVLIKNPDPSHLPFLEAIEILKHPLNFNRDSGTQLNPIWSPLLKITN</sequence>
<dbReference type="OrthoDB" id="8963429at2759"/>
<name>E0VZ38_PEDHC</name>
<feature type="domain" description="GIY-YIG" evidence="2">
    <location>
        <begin position="154"/>
        <end position="243"/>
    </location>
</feature>
<evidence type="ECO:0000313" key="5">
    <source>
        <dbReference type="Proteomes" id="UP000009046"/>
    </source>
</evidence>
<dbReference type="RefSeq" id="XP_002431382.1">
    <property type="nucleotide sequence ID" value="XM_002431337.1"/>
</dbReference>
<organism>
    <name type="scientific">Pediculus humanus subsp. corporis</name>
    <name type="common">Body louse</name>
    <dbReference type="NCBI Taxonomy" id="121224"/>
    <lineage>
        <taxon>Eukaryota</taxon>
        <taxon>Metazoa</taxon>
        <taxon>Ecdysozoa</taxon>
        <taxon>Arthropoda</taxon>
        <taxon>Hexapoda</taxon>
        <taxon>Insecta</taxon>
        <taxon>Pterygota</taxon>
        <taxon>Neoptera</taxon>
        <taxon>Paraneoptera</taxon>
        <taxon>Psocodea</taxon>
        <taxon>Troctomorpha</taxon>
        <taxon>Phthiraptera</taxon>
        <taxon>Anoplura</taxon>
        <taxon>Pediculidae</taxon>
        <taxon>Pediculus</taxon>
    </lineage>
</organism>
<accession>E0VZ38</accession>
<feature type="region of interest" description="Disordered" evidence="1">
    <location>
        <begin position="85"/>
        <end position="104"/>
    </location>
</feature>
<dbReference type="AlphaFoldDB" id="E0VZ38"/>
<dbReference type="EMBL" id="DS235849">
    <property type="protein sequence ID" value="EEB18644.1"/>
    <property type="molecule type" value="Genomic_DNA"/>
</dbReference>
<evidence type="ECO:0000313" key="3">
    <source>
        <dbReference type="EMBL" id="EEB18644.1"/>
    </source>
</evidence>
<dbReference type="Pfam" id="PF26215">
    <property type="entry name" value="HTH_animal"/>
    <property type="match status" value="1"/>
</dbReference>
<evidence type="ECO:0000259" key="2">
    <source>
        <dbReference type="PROSITE" id="PS50164"/>
    </source>
</evidence>
<dbReference type="SUPFAM" id="SSF82771">
    <property type="entry name" value="GIY-YIG endonuclease"/>
    <property type="match status" value="1"/>
</dbReference>
<dbReference type="OMA" id="REAICIQ"/>
<dbReference type="InParanoid" id="E0VZ38"/>
<gene>
    <name evidence="4" type="primary">8234971</name>
    <name evidence="3" type="ORF">Phum_PHUM523790</name>
</gene>
<dbReference type="InterPro" id="IPR058912">
    <property type="entry name" value="HTH_animal"/>
</dbReference>
<dbReference type="Proteomes" id="UP000009046">
    <property type="component" value="Unassembled WGS sequence"/>
</dbReference>
<dbReference type="eggNOG" id="ENOG502QTNN">
    <property type="taxonomic scope" value="Eukaryota"/>
</dbReference>
<dbReference type="PANTHER" id="PTHR21301">
    <property type="entry name" value="REVERSE TRANSCRIPTASE"/>
    <property type="match status" value="1"/>
</dbReference>
<dbReference type="CTD" id="8234971"/>
<dbReference type="VEuPathDB" id="VectorBase:PHUM523790"/>
<dbReference type="GeneID" id="8234971"/>
<feature type="compositionally biased region" description="Polar residues" evidence="1">
    <location>
        <begin position="87"/>
        <end position="98"/>
    </location>
</feature>